<organism evidence="2 3">
    <name type="scientific">Olpidium bornovanus</name>
    <dbReference type="NCBI Taxonomy" id="278681"/>
    <lineage>
        <taxon>Eukaryota</taxon>
        <taxon>Fungi</taxon>
        <taxon>Fungi incertae sedis</taxon>
        <taxon>Olpidiomycota</taxon>
        <taxon>Olpidiomycotina</taxon>
        <taxon>Olpidiomycetes</taxon>
        <taxon>Olpidiales</taxon>
        <taxon>Olpidiaceae</taxon>
        <taxon>Olpidium</taxon>
    </lineage>
</organism>
<protein>
    <submittedName>
        <fullName evidence="2">Uncharacterized protein</fullName>
    </submittedName>
</protein>
<keyword evidence="3" id="KW-1185">Reference proteome</keyword>
<dbReference type="EMBL" id="JAEFCI010008790">
    <property type="protein sequence ID" value="KAG5458238.1"/>
    <property type="molecule type" value="Genomic_DNA"/>
</dbReference>
<name>A0A8H7ZSF7_9FUNG</name>
<reference evidence="2 3" key="1">
    <citation type="journal article" name="Sci. Rep.">
        <title>Genome-scale phylogenetic analyses confirm Olpidium as the closest living zoosporic fungus to the non-flagellated, terrestrial fungi.</title>
        <authorList>
            <person name="Chang Y."/>
            <person name="Rochon D."/>
            <person name="Sekimoto S."/>
            <person name="Wang Y."/>
            <person name="Chovatia M."/>
            <person name="Sandor L."/>
            <person name="Salamov A."/>
            <person name="Grigoriev I.V."/>
            <person name="Stajich J.E."/>
            <person name="Spatafora J.W."/>
        </authorList>
    </citation>
    <scope>NUCLEOTIDE SEQUENCE [LARGE SCALE GENOMIC DNA]</scope>
    <source>
        <strain evidence="2">S191</strain>
    </source>
</reference>
<evidence type="ECO:0000313" key="3">
    <source>
        <dbReference type="Proteomes" id="UP000673691"/>
    </source>
</evidence>
<proteinExistence type="predicted"/>
<feature type="region of interest" description="Disordered" evidence="1">
    <location>
        <begin position="1"/>
        <end position="35"/>
    </location>
</feature>
<dbReference type="OrthoDB" id="7465404at2759"/>
<dbReference type="Proteomes" id="UP000673691">
    <property type="component" value="Unassembled WGS sequence"/>
</dbReference>
<evidence type="ECO:0000313" key="2">
    <source>
        <dbReference type="EMBL" id="KAG5458238.1"/>
    </source>
</evidence>
<dbReference type="AlphaFoldDB" id="A0A8H7ZSF7"/>
<comment type="caution">
    <text evidence="2">The sequence shown here is derived from an EMBL/GenBank/DDBJ whole genome shotgun (WGS) entry which is preliminary data.</text>
</comment>
<feature type="compositionally biased region" description="Basic residues" evidence="1">
    <location>
        <begin position="22"/>
        <end position="35"/>
    </location>
</feature>
<accession>A0A8H7ZSF7</accession>
<feature type="compositionally biased region" description="Basic and acidic residues" evidence="1">
    <location>
        <begin position="1"/>
        <end position="11"/>
    </location>
</feature>
<evidence type="ECO:0000256" key="1">
    <source>
        <dbReference type="SAM" id="MobiDB-lite"/>
    </source>
</evidence>
<gene>
    <name evidence="2" type="ORF">BJ554DRAFT_1577</name>
</gene>
<feature type="non-terminal residue" evidence="2">
    <location>
        <position position="1"/>
    </location>
</feature>
<sequence>ESTRQKARLSEKQANANFPPHASRRRRRRPRPRPAHLRLVPLHRLFLADAVGRTNLGLAPAATRHAHPGPSHDDVEVHAVNANGGIVLDTEVDVLLDAEAEVAGGREVLGPQLVLLDLEPSFQDLLSLGTTDGAMDSNLLVAADAECPHGVPRLRVDGRLASELLQHLGRAGQTISRFANANIENELSPQRGRASVNVSLIKRPLYSRRRRPRRQNPYSPSQFEAPSWGSVWLGHRRPF</sequence>